<gene>
    <name evidence="1" type="ORF">NLI96_g8450</name>
</gene>
<name>A0AAD5UXB1_9APHY</name>
<dbReference type="AlphaFoldDB" id="A0AAD5UXB1"/>
<dbReference type="Gene3D" id="3.30.420.40">
    <property type="match status" value="1"/>
</dbReference>
<accession>A0AAD5UXB1</accession>
<sequence>MKPTRKPYGGTVRSLVIALDIGTTFSGVSYAILEPGEIPKIHGVTRFPGQEHVAGNSKIPSIMYYDRHGRMKAAGAEADGASVLAQAEDEGWIKVELYGLILANFCALSDLVMVFAPYCNIQLQTAASP</sequence>
<dbReference type="Proteomes" id="UP001212997">
    <property type="component" value="Unassembled WGS sequence"/>
</dbReference>
<keyword evidence="2" id="KW-1185">Reference proteome</keyword>
<evidence type="ECO:0000313" key="2">
    <source>
        <dbReference type="Proteomes" id="UP001212997"/>
    </source>
</evidence>
<proteinExistence type="predicted"/>
<dbReference type="EMBL" id="JANAWD010000384">
    <property type="protein sequence ID" value="KAJ3480287.1"/>
    <property type="molecule type" value="Genomic_DNA"/>
</dbReference>
<evidence type="ECO:0000313" key="1">
    <source>
        <dbReference type="EMBL" id="KAJ3480287.1"/>
    </source>
</evidence>
<reference evidence="1" key="1">
    <citation type="submission" date="2022-07" db="EMBL/GenBank/DDBJ databases">
        <title>Genome Sequence of Physisporinus lineatus.</title>
        <authorList>
            <person name="Buettner E."/>
        </authorList>
    </citation>
    <scope>NUCLEOTIDE SEQUENCE</scope>
    <source>
        <strain evidence="1">VT162</strain>
    </source>
</reference>
<protein>
    <submittedName>
        <fullName evidence="1">Uncharacterized protein</fullName>
    </submittedName>
</protein>
<comment type="caution">
    <text evidence="1">The sequence shown here is derived from an EMBL/GenBank/DDBJ whole genome shotgun (WGS) entry which is preliminary data.</text>
</comment>
<organism evidence="1 2">
    <name type="scientific">Meripilus lineatus</name>
    <dbReference type="NCBI Taxonomy" id="2056292"/>
    <lineage>
        <taxon>Eukaryota</taxon>
        <taxon>Fungi</taxon>
        <taxon>Dikarya</taxon>
        <taxon>Basidiomycota</taxon>
        <taxon>Agaricomycotina</taxon>
        <taxon>Agaricomycetes</taxon>
        <taxon>Polyporales</taxon>
        <taxon>Meripilaceae</taxon>
        <taxon>Meripilus</taxon>
    </lineage>
</organism>